<dbReference type="PANTHER" id="PTHR34290:SF2">
    <property type="entry name" value="OS04G0668800 PROTEIN"/>
    <property type="match status" value="1"/>
</dbReference>
<dbReference type="PANTHER" id="PTHR34290">
    <property type="entry name" value="SI:CH73-390P7.2"/>
    <property type="match status" value="1"/>
</dbReference>
<evidence type="ECO:0008006" key="3">
    <source>
        <dbReference type="Google" id="ProtNLM"/>
    </source>
</evidence>
<name>A0A835Y3F3_9CHLO</name>
<dbReference type="EMBL" id="JAEHOE010000025">
    <property type="protein sequence ID" value="KAG2495285.1"/>
    <property type="molecule type" value="Genomic_DNA"/>
</dbReference>
<accession>A0A835Y3F3</accession>
<dbReference type="Proteomes" id="UP000612055">
    <property type="component" value="Unassembled WGS sequence"/>
</dbReference>
<gene>
    <name evidence="1" type="ORF">HYH03_006558</name>
</gene>
<reference evidence="1" key="1">
    <citation type="journal article" date="2020" name="bioRxiv">
        <title>Comparative genomics of Chlamydomonas.</title>
        <authorList>
            <person name="Craig R.J."/>
            <person name="Hasan A.R."/>
            <person name="Ness R.W."/>
            <person name="Keightley P.D."/>
        </authorList>
    </citation>
    <scope>NUCLEOTIDE SEQUENCE</scope>
    <source>
        <strain evidence="1">CCAP 11/70</strain>
    </source>
</reference>
<dbReference type="Pfam" id="PF04134">
    <property type="entry name" value="DCC1-like"/>
    <property type="match status" value="1"/>
</dbReference>
<dbReference type="OrthoDB" id="441708at2759"/>
<comment type="caution">
    <text evidence="1">The sequence shown here is derived from an EMBL/GenBank/DDBJ whole genome shotgun (WGS) entry which is preliminary data.</text>
</comment>
<dbReference type="InterPro" id="IPR007263">
    <property type="entry name" value="DCC1-like"/>
</dbReference>
<proteinExistence type="predicted"/>
<dbReference type="AlphaFoldDB" id="A0A835Y3F3"/>
<sequence length="200" mass="21768">MSSMALAARRMAPVARQRLAPALAAPRPRLMAVRAAASSAAAEPASASRSAWELKLLYDGQCPLCMREIDFLRSRNGEGKLAFVDIAEPDYDPADNANISFDQAMAYIHAIAKDGRVLTGVEAFRYTYELIGLGYVYAVTKLPGVMPIANAVYDLWAKYRTQLTGREVLGVILERRKLEEAGKASCRTVGEAQACEVKAP</sequence>
<organism evidence="1 2">
    <name type="scientific">Edaphochlamys debaryana</name>
    <dbReference type="NCBI Taxonomy" id="47281"/>
    <lineage>
        <taxon>Eukaryota</taxon>
        <taxon>Viridiplantae</taxon>
        <taxon>Chlorophyta</taxon>
        <taxon>core chlorophytes</taxon>
        <taxon>Chlorophyceae</taxon>
        <taxon>CS clade</taxon>
        <taxon>Chlamydomonadales</taxon>
        <taxon>Chlamydomonadales incertae sedis</taxon>
        <taxon>Edaphochlamys</taxon>
    </lineage>
</organism>
<evidence type="ECO:0000313" key="2">
    <source>
        <dbReference type="Proteomes" id="UP000612055"/>
    </source>
</evidence>
<dbReference type="InterPro" id="IPR044691">
    <property type="entry name" value="DCC1_Trx"/>
</dbReference>
<protein>
    <recommendedName>
        <fullName evidence="3">Thiol-disulfide oxidoreductase DCC</fullName>
    </recommendedName>
</protein>
<evidence type="ECO:0000313" key="1">
    <source>
        <dbReference type="EMBL" id="KAG2495285.1"/>
    </source>
</evidence>
<dbReference type="GO" id="GO:0015035">
    <property type="term" value="F:protein-disulfide reductase activity"/>
    <property type="evidence" value="ECO:0007669"/>
    <property type="project" value="InterPro"/>
</dbReference>
<keyword evidence="2" id="KW-1185">Reference proteome</keyword>